<feature type="domain" description="GP-PDE" evidence="3">
    <location>
        <begin position="54"/>
        <end position="302"/>
    </location>
</feature>
<organism evidence="4 5">
    <name type="scientific">Actinomadura chokoriensis</name>
    <dbReference type="NCBI Taxonomy" id="454156"/>
    <lineage>
        <taxon>Bacteria</taxon>
        <taxon>Bacillati</taxon>
        <taxon>Actinomycetota</taxon>
        <taxon>Actinomycetes</taxon>
        <taxon>Streptosporangiales</taxon>
        <taxon>Thermomonosporaceae</taxon>
        <taxon>Actinomadura</taxon>
    </lineage>
</organism>
<accession>A0ABV4QVZ7</accession>
<feature type="signal peptide" evidence="2">
    <location>
        <begin position="1"/>
        <end position="24"/>
    </location>
</feature>
<name>A0ABV4QVZ7_9ACTN</name>
<keyword evidence="5" id="KW-1185">Reference proteome</keyword>
<dbReference type="PROSITE" id="PS51704">
    <property type="entry name" value="GP_PDE"/>
    <property type="match status" value="1"/>
</dbReference>
<dbReference type="PANTHER" id="PTHR46211:SF1">
    <property type="entry name" value="GLYCEROPHOSPHODIESTER PHOSPHODIESTERASE, CYTOPLASMIC"/>
    <property type="match status" value="1"/>
</dbReference>
<dbReference type="Pfam" id="PF03009">
    <property type="entry name" value="GDPD"/>
    <property type="match status" value="1"/>
</dbReference>
<comment type="caution">
    <text evidence="4">The sequence shown here is derived from an EMBL/GenBank/DDBJ whole genome shotgun (WGS) entry which is preliminary data.</text>
</comment>
<evidence type="ECO:0000313" key="5">
    <source>
        <dbReference type="Proteomes" id="UP001569904"/>
    </source>
</evidence>
<protein>
    <submittedName>
        <fullName evidence="4">Glycerophosphodiester phosphodiesterase family protein</fullName>
    </submittedName>
</protein>
<dbReference type="PANTHER" id="PTHR46211">
    <property type="entry name" value="GLYCEROPHOSPHORYL DIESTER PHOSPHODIESTERASE"/>
    <property type="match status" value="1"/>
</dbReference>
<feature type="chain" id="PRO_5045100638" evidence="2">
    <location>
        <begin position="25"/>
        <end position="323"/>
    </location>
</feature>
<feature type="compositionally biased region" description="Low complexity" evidence="1">
    <location>
        <begin position="24"/>
        <end position="40"/>
    </location>
</feature>
<proteinExistence type="predicted"/>
<sequence>MHRRNRLALLAVTATTLIVVPATAAPADPAPPGAAHTGTPDPRPRAETALQSGIVNVAHRGASAYAPENTLAAFKLAKVQRADMFELDVQETEDHKLVIMHDATLARTTNVEDVYPDRKPWNVADFTLAEIQKLDAGSWFAAQYEGERVPTLGRVLAAMRGEGLGLLLEIKSPALYPGIEKRIAAALWRSPSWLRYDPRQRRLAVQSFDWESVRRFHALMPRVPTGLLGTPKAEDLPKLASYADQINPTFGDLTASYVEQVHASRMDVLTWTINDRGDMEKAVALGVDGIITNNPDVLRQVLKATRAGRAARAARAGQAARAA</sequence>
<evidence type="ECO:0000256" key="1">
    <source>
        <dbReference type="SAM" id="MobiDB-lite"/>
    </source>
</evidence>
<evidence type="ECO:0000313" key="4">
    <source>
        <dbReference type="EMBL" id="MFA1554314.1"/>
    </source>
</evidence>
<evidence type="ECO:0000256" key="2">
    <source>
        <dbReference type="SAM" id="SignalP"/>
    </source>
</evidence>
<keyword evidence="2" id="KW-0732">Signal</keyword>
<dbReference type="EMBL" id="JAXCEH010000005">
    <property type="protein sequence ID" value="MFA1554314.1"/>
    <property type="molecule type" value="Genomic_DNA"/>
</dbReference>
<dbReference type="InterPro" id="IPR030395">
    <property type="entry name" value="GP_PDE_dom"/>
</dbReference>
<dbReference type="InterPro" id="IPR017946">
    <property type="entry name" value="PLC-like_Pdiesterase_TIM-brl"/>
</dbReference>
<dbReference type="Proteomes" id="UP001569904">
    <property type="component" value="Unassembled WGS sequence"/>
</dbReference>
<evidence type="ECO:0000259" key="3">
    <source>
        <dbReference type="PROSITE" id="PS51704"/>
    </source>
</evidence>
<dbReference type="RefSeq" id="WP_371940705.1">
    <property type="nucleotide sequence ID" value="NZ_JAXCEH010000005.1"/>
</dbReference>
<feature type="region of interest" description="Disordered" evidence="1">
    <location>
        <begin position="24"/>
        <end position="46"/>
    </location>
</feature>
<dbReference type="Gene3D" id="3.20.20.190">
    <property type="entry name" value="Phosphatidylinositol (PI) phosphodiesterase"/>
    <property type="match status" value="1"/>
</dbReference>
<reference evidence="4 5" key="1">
    <citation type="submission" date="2023-11" db="EMBL/GenBank/DDBJ databases">
        <title>Actinomadura monticuli sp. nov., isolated from volcanic ash.</title>
        <authorList>
            <person name="Lee S.D."/>
            <person name="Yang H."/>
            <person name="Kim I.S."/>
        </authorList>
    </citation>
    <scope>NUCLEOTIDE SEQUENCE [LARGE SCALE GENOMIC DNA]</scope>
    <source>
        <strain evidence="4 5">DSM 45346</strain>
    </source>
</reference>
<gene>
    <name evidence="4" type="ORF">SM436_11510</name>
</gene>
<dbReference type="SUPFAM" id="SSF51695">
    <property type="entry name" value="PLC-like phosphodiesterases"/>
    <property type="match status" value="1"/>
</dbReference>